<keyword evidence="2" id="KW-0547">Nucleotide-binding</keyword>
<dbReference type="GO" id="GO:0004386">
    <property type="term" value="F:helicase activity"/>
    <property type="evidence" value="ECO:0007669"/>
    <property type="project" value="UniProtKB-KW"/>
</dbReference>
<keyword evidence="2" id="KW-0347">Helicase</keyword>
<reference evidence="2 3" key="1">
    <citation type="journal article" date="2017" name="Genome Biol. Evol.">
        <title>Phytophthora megakarya and P. palmivora, closely related causal agents of cacao black pod rot, underwent increases in genome sizes and gene numbers by different mechanisms.</title>
        <authorList>
            <person name="Ali S.S."/>
            <person name="Shao J."/>
            <person name="Lary D.J."/>
            <person name="Kronmiller B."/>
            <person name="Shen D."/>
            <person name="Strem M.D."/>
            <person name="Amoako-Attah I."/>
            <person name="Akrofi A.Y."/>
            <person name="Begoude B.A."/>
            <person name="Ten Hoopen G.M."/>
            <person name="Coulibaly K."/>
            <person name="Kebe B.I."/>
            <person name="Melnick R.L."/>
            <person name="Guiltinan M.J."/>
            <person name="Tyler B.M."/>
            <person name="Meinhardt L.W."/>
            <person name="Bailey B.A."/>
        </authorList>
    </citation>
    <scope>NUCLEOTIDE SEQUENCE [LARGE SCALE GENOMIC DNA]</scope>
    <source>
        <strain evidence="3">sbr112.9</strain>
    </source>
</reference>
<comment type="caution">
    <text evidence="2">The sequence shown here is derived from an EMBL/GenBank/DDBJ whole genome shotgun (WGS) entry which is preliminary data.</text>
</comment>
<dbReference type="PANTHER" id="PTHR10492">
    <property type="match status" value="1"/>
</dbReference>
<feature type="domain" description="Helitron helicase-like" evidence="1">
    <location>
        <begin position="25"/>
        <end position="65"/>
    </location>
</feature>
<proteinExistence type="predicted"/>
<feature type="non-terminal residue" evidence="2">
    <location>
        <position position="254"/>
    </location>
</feature>
<keyword evidence="3" id="KW-1185">Reference proteome</keyword>
<dbReference type="Proteomes" id="UP000237271">
    <property type="component" value="Unassembled WGS sequence"/>
</dbReference>
<sequence>MGRNPGKYPPRTDCFGSTRNCGKGFMAKLKSLCKDLDEGVLGIQAARIHVVEYQKRGLPHAHILLIVRPEDKTLTAQDVDRLVSAEIPDKEKQPDLYETDLDEGVLGIQAARIHVVEYQKRGLPHAHILLIVRPEDKPLTAQDVDRLVSAEIPDKEKQPDLYETVITCMLHGPCGDANKNSPCMKNGKCSKKFPKPLADETTMAADKYPVYRRRRRPGRLIYGRKEWDNETVNQWVVPYNPFLSQKYNCHINVE</sequence>
<name>A0A2P4Y3H1_9STRA</name>
<dbReference type="InterPro" id="IPR025476">
    <property type="entry name" value="Helitron_helicase-like"/>
</dbReference>
<gene>
    <name evidence="2" type="ORF">PHPALM_10925</name>
</gene>
<organism evidence="2 3">
    <name type="scientific">Phytophthora palmivora</name>
    <dbReference type="NCBI Taxonomy" id="4796"/>
    <lineage>
        <taxon>Eukaryota</taxon>
        <taxon>Sar</taxon>
        <taxon>Stramenopiles</taxon>
        <taxon>Oomycota</taxon>
        <taxon>Peronosporomycetes</taxon>
        <taxon>Peronosporales</taxon>
        <taxon>Peronosporaceae</taxon>
        <taxon>Phytophthora</taxon>
    </lineage>
</organism>
<evidence type="ECO:0000259" key="1">
    <source>
        <dbReference type="Pfam" id="PF14214"/>
    </source>
</evidence>
<protein>
    <submittedName>
        <fullName evidence="2">Helitron helicase-like protein</fullName>
    </submittedName>
</protein>
<evidence type="ECO:0000313" key="2">
    <source>
        <dbReference type="EMBL" id="POM72367.1"/>
    </source>
</evidence>
<keyword evidence="2" id="KW-0378">Hydrolase</keyword>
<evidence type="ECO:0000313" key="3">
    <source>
        <dbReference type="Proteomes" id="UP000237271"/>
    </source>
</evidence>
<accession>A0A2P4Y3H1</accession>
<dbReference type="OrthoDB" id="121295at2759"/>
<dbReference type="EMBL" id="NCKW01005874">
    <property type="protein sequence ID" value="POM72367.1"/>
    <property type="molecule type" value="Genomic_DNA"/>
</dbReference>
<dbReference type="Pfam" id="PF14214">
    <property type="entry name" value="Helitron_like_N"/>
    <property type="match status" value="2"/>
</dbReference>
<dbReference type="AlphaFoldDB" id="A0A2P4Y3H1"/>
<feature type="domain" description="Helitron helicase-like" evidence="1">
    <location>
        <begin position="101"/>
        <end position="130"/>
    </location>
</feature>
<keyword evidence="2" id="KW-0067">ATP-binding</keyword>
<dbReference type="PANTHER" id="PTHR10492:SF57">
    <property type="entry name" value="ATP-DEPENDENT DNA HELICASE"/>
    <property type="match status" value="1"/>
</dbReference>